<gene>
    <name evidence="3" type="ORF">GSLYS_00011281001</name>
</gene>
<name>A0AAV2HZA8_LYMST</name>
<protein>
    <recommendedName>
        <fullName evidence="2">Rho-GAP domain-containing protein</fullName>
    </recommendedName>
</protein>
<keyword evidence="4" id="KW-1185">Reference proteome</keyword>
<dbReference type="AlphaFoldDB" id="A0AAV2HZA8"/>
<keyword evidence="1" id="KW-0343">GTPase activation</keyword>
<evidence type="ECO:0000259" key="2">
    <source>
        <dbReference type="PROSITE" id="PS50238"/>
    </source>
</evidence>
<comment type="caution">
    <text evidence="3">The sequence shown here is derived from an EMBL/GenBank/DDBJ whole genome shotgun (WGS) entry which is preliminary data.</text>
</comment>
<dbReference type="EMBL" id="CAXITT010000259">
    <property type="protein sequence ID" value="CAL1537368.1"/>
    <property type="molecule type" value="Genomic_DNA"/>
</dbReference>
<dbReference type="PROSITE" id="PS50238">
    <property type="entry name" value="RHOGAP"/>
    <property type="match status" value="1"/>
</dbReference>
<evidence type="ECO:0000256" key="1">
    <source>
        <dbReference type="ARBA" id="ARBA00022468"/>
    </source>
</evidence>
<reference evidence="3 4" key="1">
    <citation type="submission" date="2024-04" db="EMBL/GenBank/DDBJ databases">
        <authorList>
            <consortium name="Genoscope - CEA"/>
            <person name="William W."/>
        </authorList>
    </citation>
    <scope>NUCLEOTIDE SEQUENCE [LARGE SCALE GENOMIC DNA]</scope>
</reference>
<dbReference type="Pfam" id="PF25442">
    <property type="entry name" value="Ubiquitin_RHG40_C"/>
    <property type="match status" value="1"/>
</dbReference>
<feature type="domain" description="Rho-GAP" evidence="2">
    <location>
        <begin position="216"/>
        <end position="418"/>
    </location>
</feature>
<dbReference type="SMART" id="SM00324">
    <property type="entry name" value="RhoGAP"/>
    <property type="match status" value="1"/>
</dbReference>
<dbReference type="InterPro" id="IPR000198">
    <property type="entry name" value="RhoGAP_dom"/>
</dbReference>
<organism evidence="3 4">
    <name type="scientific">Lymnaea stagnalis</name>
    <name type="common">Great pond snail</name>
    <name type="synonym">Helix stagnalis</name>
    <dbReference type="NCBI Taxonomy" id="6523"/>
    <lineage>
        <taxon>Eukaryota</taxon>
        <taxon>Metazoa</taxon>
        <taxon>Spiralia</taxon>
        <taxon>Lophotrochozoa</taxon>
        <taxon>Mollusca</taxon>
        <taxon>Gastropoda</taxon>
        <taxon>Heterobranchia</taxon>
        <taxon>Euthyneura</taxon>
        <taxon>Panpulmonata</taxon>
        <taxon>Hygrophila</taxon>
        <taxon>Lymnaeoidea</taxon>
        <taxon>Lymnaeidae</taxon>
        <taxon>Lymnaea</taxon>
    </lineage>
</organism>
<evidence type="ECO:0000313" key="4">
    <source>
        <dbReference type="Proteomes" id="UP001497497"/>
    </source>
</evidence>
<dbReference type="GO" id="GO:0005737">
    <property type="term" value="C:cytoplasm"/>
    <property type="evidence" value="ECO:0007669"/>
    <property type="project" value="TreeGrafter"/>
</dbReference>
<dbReference type="InterPro" id="IPR057323">
    <property type="entry name" value="RHG40/28/18_ubiquitin"/>
</dbReference>
<accession>A0AAV2HZA8</accession>
<dbReference type="Pfam" id="PF00620">
    <property type="entry name" value="RhoGAP"/>
    <property type="match status" value="1"/>
</dbReference>
<dbReference type="PANTHER" id="PTHR14963:SF1">
    <property type="entry name" value="RHO GTPASE-ACTIVATING PROTEIN CONUNDRUM"/>
    <property type="match status" value="1"/>
</dbReference>
<proteinExistence type="predicted"/>
<dbReference type="SUPFAM" id="SSF48350">
    <property type="entry name" value="GTPase activation domain, GAP"/>
    <property type="match status" value="1"/>
</dbReference>
<dbReference type="Proteomes" id="UP001497497">
    <property type="component" value="Unassembled WGS sequence"/>
</dbReference>
<dbReference type="GO" id="GO:0007165">
    <property type="term" value="P:signal transduction"/>
    <property type="evidence" value="ECO:0007669"/>
    <property type="project" value="InterPro"/>
</dbReference>
<evidence type="ECO:0000313" key="3">
    <source>
        <dbReference type="EMBL" id="CAL1537368.1"/>
    </source>
</evidence>
<sequence length="588" mass="67565">MANVHLLPRLGTAPLAAKYLATRTARLNWQSVACGSNKVRSYPKTHGVSFVKDVKSLQHLETDHVFRSRHVIKSYRDQQDRRKLTSQDVIQVTTAYKWKPKNPQKGALFGHQGYDLLTYFTSFLGSLTQPVRHKVYTPKYPVPDKLEPWRLPVEPLGTTFPSYLGEENVEKIRILAQAEFDKFSWSIFGKPVKKILAENQSRKLPERFSEDKIFGLPLDLLMKKDVPLNPNVPRLNIPSLLGLMLKFLHKNGLNTKGILKAPESSTKVKKLKEDIETNFYKSPNYDISNEYDAHDVAAALKDFIAELQKPLLTTPVIPFFHDFFSRESEHMHLMKGLNLYFLMMSPEHRDSLQMILVVLHALTQNSAENGLTVQDCAEIFWPVFFSLPPDLSEEDTAAKKKQFFDLTRVFVHYNEFLFTVPPIILNKMRRVNKAGLEPSPIYNEALEHRMRMDMIIIARLVLTSPEFKDGSKHLNISTTTTAEDVVAFATGEYKPMESLMEKLKSPYLGKNSKTSNFLFENGGNLGYSVERVLDPKTKVLLVWRENSSGKYIIKTWKGYNVEMLVKVVGEFMREKPLYEDNPKDYIIE</sequence>
<dbReference type="GO" id="GO:0051056">
    <property type="term" value="P:regulation of small GTPase mediated signal transduction"/>
    <property type="evidence" value="ECO:0007669"/>
    <property type="project" value="TreeGrafter"/>
</dbReference>
<dbReference type="GO" id="GO:0005096">
    <property type="term" value="F:GTPase activator activity"/>
    <property type="evidence" value="ECO:0007669"/>
    <property type="project" value="UniProtKB-KW"/>
</dbReference>
<dbReference type="InterPro" id="IPR008936">
    <property type="entry name" value="Rho_GTPase_activation_prot"/>
</dbReference>
<dbReference type="Gene3D" id="1.10.555.10">
    <property type="entry name" value="Rho GTPase activation protein"/>
    <property type="match status" value="1"/>
</dbReference>
<dbReference type="PANTHER" id="PTHR14963">
    <property type="entry name" value="RHO GTPASE ACTIVATING PROTEIN 18,19-RELATED"/>
    <property type="match status" value="1"/>
</dbReference>
<dbReference type="GO" id="GO:0030833">
    <property type="term" value="P:regulation of actin filament polymerization"/>
    <property type="evidence" value="ECO:0007669"/>
    <property type="project" value="TreeGrafter"/>
</dbReference>